<gene>
    <name evidence="8" type="ORF">US54_C0017G0004</name>
</gene>
<feature type="transmembrane region" description="Helical" evidence="7">
    <location>
        <begin position="418"/>
        <end position="436"/>
    </location>
</feature>
<dbReference type="EMBL" id="LBTJ01000017">
    <property type="protein sequence ID" value="KKQ38138.1"/>
    <property type="molecule type" value="Genomic_DNA"/>
</dbReference>
<sequence>MEKNQNSLKKNSIFSLMSLFFQSGYSAVLGLVANLILTIVLAPEIFGIYILTLSIISFLNYFSDIGLAASLVQKKDITSDDIRTTFTVQQILIVTLITIGFILTPYVRSFYDLPYEAIYLYWALLIAFFLSSLKTIPSIQLERHIQFQKIVFVQIVENTVFYISVSLLALNNMGLVSFVYAVLIRALTGTILIYSISFWMPKIGISRKSLKKLLSFGIPYQTNTLLALFKDDMIMLFLGKTLGLEALGYIGWAKRWAEAPIRIIMDNVSRILFPIFSRIQSEKERVAQLLEKIIRYQTMILAPTFVGMALLMNRFVELVPKYSKWEPALPIFYLILISAFLSSYSSPFINLFNALGKVKISFKFMVYWTAMSWILIPFLTSLYGIIGFPISLIILSLTFIVILFVAKKNITFAFIQQIYPGIVASTFMGLIVYIALYQPNSWIQFGFSIITGAVAYVLILYVVFKINIMKEVHSFFKYD</sequence>
<evidence type="ECO:0000256" key="3">
    <source>
        <dbReference type="ARBA" id="ARBA00022475"/>
    </source>
</evidence>
<evidence type="ECO:0000256" key="7">
    <source>
        <dbReference type="SAM" id="Phobius"/>
    </source>
</evidence>
<dbReference type="STRING" id="1618481.US54_C0017G0004"/>
<feature type="transmembrane region" description="Helical" evidence="7">
    <location>
        <begin position="84"/>
        <end position="107"/>
    </location>
</feature>
<dbReference type="PANTHER" id="PTHR30250:SF10">
    <property type="entry name" value="LIPOPOLYSACCHARIDE BIOSYNTHESIS PROTEIN WZXC"/>
    <property type="match status" value="1"/>
</dbReference>
<dbReference type="PANTHER" id="PTHR30250">
    <property type="entry name" value="PST FAMILY PREDICTED COLANIC ACID TRANSPORTER"/>
    <property type="match status" value="1"/>
</dbReference>
<organism evidence="8 9">
    <name type="scientific">Candidatus Roizmanbacteria bacterium GW2011_GWA2_37_7</name>
    <dbReference type="NCBI Taxonomy" id="1618481"/>
    <lineage>
        <taxon>Bacteria</taxon>
        <taxon>Candidatus Roizmaniibacteriota</taxon>
    </lineage>
</organism>
<accession>A0A0G0H4I7</accession>
<feature type="transmembrane region" description="Helical" evidence="7">
    <location>
        <begin position="293"/>
        <end position="311"/>
    </location>
</feature>
<evidence type="ECO:0000256" key="6">
    <source>
        <dbReference type="ARBA" id="ARBA00023136"/>
    </source>
</evidence>
<evidence type="ECO:0000313" key="9">
    <source>
        <dbReference type="Proteomes" id="UP000034471"/>
    </source>
</evidence>
<keyword evidence="3" id="KW-1003">Cell membrane</keyword>
<feature type="transmembrane region" description="Helical" evidence="7">
    <location>
        <begin position="48"/>
        <end position="72"/>
    </location>
</feature>
<comment type="similarity">
    <text evidence="2">Belongs to the polysaccharide synthase family.</text>
</comment>
<feature type="transmembrane region" description="Helical" evidence="7">
    <location>
        <begin position="12"/>
        <end position="42"/>
    </location>
</feature>
<evidence type="ECO:0000256" key="5">
    <source>
        <dbReference type="ARBA" id="ARBA00022989"/>
    </source>
</evidence>
<dbReference type="AlphaFoldDB" id="A0A0G0H4I7"/>
<feature type="transmembrane region" description="Helical" evidence="7">
    <location>
        <begin position="119"/>
        <end position="139"/>
    </location>
</feature>
<comment type="subcellular location">
    <subcellularLocation>
        <location evidence="1">Cell membrane</location>
        <topology evidence="1">Multi-pass membrane protein</topology>
    </subcellularLocation>
</comment>
<evidence type="ECO:0000256" key="2">
    <source>
        <dbReference type="ARBA" id="ARBA00007430"/>
    </source>
</evidence>
<keyword evidence="6 7" id="KW-0472">Membrane</keyword>
<evidence type="ECO:0000313" key="8">
    <source>
        <dbReference type="EMBL" id="KKQ38138.1"/>
    </source>
</evidence>
<keyword evidence="4 7" id="KW-0812">Transmembrane</keyword>
<protein>
    <submittedName>
        <fullName evidence="8">Polysaccharide biosynthesis protein</fullName>
    </submittedName>
</protein>
<reference evidence="8 9" key="1">
    <citation type="journal article" date="2015" name="Nature">
        <title>rRNA introns, odd ribosomes, and small enigmatic genomes across a large radiation of phyla.</title>
        <authorList>
            <person name="Brown C.T."/>
            <person name="Hug L.A."/>
            <person name="Thomas B.C."/>
            <person name="Sharon I."/>
            <person name="Castelle C.J."/>
            <person name="Singh A."/>
            <person name="Wilkins M.J."/>
            <person name="Williams K.H."/>
            <person name="Banfield J.F."/>
        </authorList>
    </citation>
    <scope>NUCLEOTIDE SEQUENCE [LARGE SCALE GENOMIC DNA]</scope>
</reference>
<evidence type="ECO:0000256" key="1">
    <source>
        <dbReference type="ARBA" id="ARBA00004651"/>
    </source>
</evidence>
<dbReference type="Proteomes" id="UP000034471">
    <property type="component" value="Unassembled WGS sequence"/>
</dbReference>
<comment type="caution">
    <text evidence="8">The sequence shown here is derived from an EMBL/GenBank/DDBJ whole genome shotgun (WGS) entry which is preliminary data.</text>
</comment>
<evidence type="ECO:0000256" key="4">
    <source>
        <dbReference type="ARBA" id="ARBA00022692"/>
    </source>
</evidence>
<keyword evidence="5 7" id="KW-1133">Transmembrane helix</keyword>
<feature type="transmembrane region" description="Helical" evidence="7">
    <location>
        <begin position="331"/>
        <end position="352"/>
    </location>
</feature>
<dbReference type="InterPro" id="IPR050833">
    <property type="entry name" value="Poly_Biosynth_Transport"/>
</dbReference>
<feature type="transmembrane region" description="Helical" evidence="7">
    <location>
        <begin position="176"/>
        <end position="200"/>
    </location>
</feature>
<feature type="transmembrane region" description="Helical" evidence="7">
    <location>
        <begin position="386"/>
        <end position="406"/>
    </location>
</feature>
<dbReference type="GO" id="GO:0005886">
    <property type="term" value="C:plasma membrane"/>
    <property type="evidence" value="ECO:0007669"/>
    <property type="project" value="UniProtKB-SubCell"/>
</dbReference>
<name>A0A0G0H4I7_9BACT</name>
<feature type="transmembrane region" description="Helical" evidence="7">
    <location>
        <begin position="442"/>
        <end position="464"/>
    </location>
</feature>
<proteinExistence type="inferred from homology"/>
<feature type="transmembrane region" description="Helical" evidence="7">
    <location>
        <begin position="364"/>
        <end position="380"/>
    </location>
</feature>
<dbReference type="Pfam" id="PF13440">
    <property type="entry name" value="Polysacc_synt_3"/>
    <property type="match status" value="1"/>
</dbReference>